<dbReference type="SUPFAM" id="SSF51322">
    <property type="entry name" value="Cyanovirin-N"/>
    <property type="match status" value="1"/>
</dbReference>
<name>A0ABR3P773_9PEZI</name>
<keyword evidence="3" id="KW-1185">Reference proteome</keyword>
<dbReference type="PANTHER" id="PTHR42076:SF1">
    <property type="entry name" value="CYANOVIRIN-N DOMAIN-CONTAINING PROTEIN"/>
    <property type="match status" value="1"/>
</dbReference>
<evidence type="ECO:0000313" key="3">
    <source>
        <dbReference type="Proteomes" id="UP001562354"/>
    </source>
</evidence>
<proteinExistence type="predicted"/>
<accession>A0ABR3P773</accession>
<sequence length="106" mass="11918">MSFHLSAQEIHIADNHILRARLQTESGEWRESEIDLDNHIGNINGMFQWDSAGFSQTAQNAHFAIEGGGQVPVLRAELFNEAGEPISRDVNLAERIENHDGQFVYT</sequence>
<evidence type="ECO:0000313" key="2">
    <source>
        <dbReference type="EMBL" id="KAL1301912.1"/>
    </source>
</evidence>
<dbReference type="InterPro" id="IPR011058">
    <property type="entry name" value="Cyanovirin-N"/>
</dbReference>
<dbReference type="PANTHER" id="PTHR42076">
    <property type="entry name" value="CYANOVIRIN-N HOMOLOG"/>
    <property type="match status" value="1"/>
</dbReference>
<dbReference type="EMBL" id="JBFMKM010000013">
    <property type="protein sequence ID" value="KAL1301912.1"/>
    <property type="molecule type" value="Genomic_DNA"/>
</dbReference>
<organism evidence="2 3">
    <name type="scientific">Neodothiora populina</name>
    <dbReference type="NCBI Taxonomy" id="2781224"/>
    <lineage>
        <taxon>Eukaryota</taxon>
        <taxon>Fungi</taxon>
        <taxon>Dikarya</taxon>
        <taxon>Ascomycota</taxon>
        <taxon>Pezizomycotina</taxon>
        <taxon>Dothideomycetes</taxon>
        <taxon>Dothideomycetidae</taxon>
        <taxon>Dothideales</taxon>
        <taxon>Dothioraceae</taxon>
        <taxon>Neodothiora</taxon>
    </lineage>
</organism>
<evidence type="ECO:0000259" key="1">
    <source>
        <dbReference type="SMART" id="SM01111"/>
    </source>
</evidence>
<dbReference type="RefSeq" id="XP_069198188.1">
    <property type="nucleotide sequence ID" value="XM_069345986.1"/>
</dbReference>
<dbReference type="SMART" id="SM01111">
    <property type="entry name" value="CVNH"/>
    <property type="match status" value="1"/>
</dbReference>
<comment type="caution">
    <text evidence="2">The sequence shown here is derived from an EMBL/GenBank/DDBJ whole genome shotgun (WGS) entry which is preliminary data.</text>
</comment>
<dbReference type="Pfam" id="PF08881">
    <property type="entry name" value="CVNH"/>
    <property type="match status" value="1"/>
</dbReference>
<reference evidence="2 3" key="1">
    <citation type="submission" date="2024-07" db="EMBL/GenBank/DDBJ databases">
        <title>Draft sequence of the Neodothiora populina.</title>
        <authorList>
            <person name="Drown D.D."/>
            <person name="Schuette U.S."/>
            <person name="Buechlein A.B."/>
            <person name="Rusch D.R."/>
            <person name="Winton L.W."/>
            <person name="Adams G.A."/>
        </authorList>
    </citation>
    <scope>NUCLEOTIDE SEQUENCE [LARGE SCALE GENOMIC DNA]</scope>
    <source>
        <strain evidence="2 3">CPC 39397</strain>
    </source>
</reference>
<gene>
    <name evidence="2" type="ORF">AAFC00_006090</name>
</gene>
<feature type="domain" description="Cyanovirin-N" evidence="1">
    <location>
        <begin position="2"/>
        <end position="105"/>
    </location>
</feature>
<dbReference type="GeneID" id="95979789"/>
<dbReference type="Gene3D" id="2.30.60.10">
    <property type="entry name" value="Cyanovirin-N"/>
    <property type="match status" value="1"/>
</dbReference>
<dbReference type="Proteomes" id="UP001562354">
    <property type="component" value="Unassembled WGS sequence"/>
</dbReference>
<dbReference type="InterPro" id="IPR036673">
    <property type="entry name" value="Cyanovirin-N_sf"/>
</dbReference>
<protein>
    <recommendedName>
        <fullName evidence="1">Cyanovirin-N domain-containing protein</fullName>
    </recommendedName>
</protein>